<organism evidence="1 2">
    <name type="scientific">Helianthus annuus</name>
    <name type="common">Common sunflower</name>
    <dbReference type="NCBI Taxonomy" id="4232"/>
    <lineage>
        <taxon>Eukaryota</taxon>
        <taxon>Viridiplantae</taxon>
        <taxon>Streptophyta</taxon>
        <taxon>Embryophyta</taxon>
        <taxon>Tracheophyta</taxon>
        <taxon>Spermatophyta</taxon>
        <taxon>Magnoliopsida</taxon>
        <taxon>eudicotyledons</taxon>
        <taxon>Gunneridae</taxon>
        <taxon>Pentapetalae</taxon>
        <taxon>asterids</taxon>
        <taxon>campanulids</taxon>
        <taxon>Asterales</taxon>
        <taxon>Asteraceae</taxon>
        <taxon>Asteroideae</taxon>
        <taxon>Heliantheae alliance</taxon>
        <taxon>Heliantheae</taxon>
        <taxon>Helianthus</taxon>
    </lineage>
</organism>
<accession>A0A251U8M0</accession>
<name>A0A251U8M0_HELAN</name>
<reference evidence="2" key="1">
    <citation type="journal article" date="2017" name="Nature">
        <title>The sunflower genome provides insights into oil metabolism, flowering and Asterid evolution.</title>
        <authorList>
            <person name="Badouin H."/>
            <person name="Gouzy J."/>
            <person name="Grassa C.J."/>
            <person name="Murat F."/>
            <person name="Staton S.E."/>
            <person name="Cottret L."/>
            <person name="Lelandais-Briere C."/>
            <person name="Owens G.L."/>
            <person name="Carrere S."/>
            <person name="Mayjonade B."/>
            <person name="Legrand L."/>
            <person name="Gill N."/>
            <person name="Kane N.C."/>
            <person name="Bowers J.E."/>
            <person name="Hubner S."/>
            <person name="Bellec A."/>
            <person name="Berard A."/>
            <person name="Berges H."/>
            <person name="Blanchet N."/>
            <person name="Boniface M.C."/>
            <person name="Brunel D."/>
            <person name="Catrice O."/>
            <person name="Chaidir N."/>
            <person name="Claudel C."/>
            <person name="Donnadieu C."/>
            <person name="Faraut T."/>
            <person name="Fievet G."/>
            <person name="Helmstetter N."/>
            <person name="King M."/>
            <person name="Knapp S.J."/>
            <person name="Lai Z."/>
            <person name="Le Paslier M.C."/>
            <person name="Lippi Y."/>
            <person name="Lorenzon L."/>
            <person name="Mandel J.R."/>
            <person name="Marage G."/>
            <person name="Marchand G."/>
            <person name="Marquand E."/>
            <person name="Bret-Mestries E."/>
            <person name="Morien E."/>
            <person name="Nambeesan S."/>
            <person name="Nguyen T."/>
            <person name="Pegot-Espagnet P."/>
            <person name="Pouilly N."/>
            <person name="Raftis F."/>
            <person name="Sallet E."/>
            <person name="Schiex T."/>
            <person name="Thomas J."/>
            <person name="Vandecasteele C."/>
            <person name="Vares D."/>
            <person name="Vear F."/>
            <person name="Vautrin S."/>
            <person name="Crespi M."/>
            <person name="Mangin B."/>
            <person name="Burke J.M."/>
            <person name="Salse J."/>
            <person name="Munos S."/>
            <person name="Vincourt P."/>
            <person name="Rieseberg L.H."/>
            <person name="Langlade N.B."/>
        </authorList>
    </citation>
    <scope>NUCLEOTIDE SEQUENCE [LARGE SCALE GENOMIC DNA]</scope>
    <source>
        <strain evidence="2">cv. SF193</strain>
    </source>
</reference>
<evidence type="ECO:0000313" key="1">
    <source>
        <dbReference type="EMBL" id="OTG19695.1"/>
    </source>
</evidence>
<proteinExistence type="predicted"/>
<sequence length="148" mass="16761">MLEFRVFGQQKSKLVKPQLRLSVCSGHISVQVRVYDEQPNQRAAAAGVGSGGGSSWSKFGVYDEDRLYRSKSRSEPSSPEPYIYHNGDRFIIVSDDRSHSFIRFLNLYSCVILQGIANATTVSILDPFLRFITFGMQYMYLESITQTC</sequence>
<dbReference type="EMBL" id="CM007897">
    <property type="protein sequence ID" value="OTG19695.1"/>
    <property type="molecule type" value="Genomic_DNA"/>
</dbReference>
<keyword evidence="2" id="KW-1185">Reference proteome</keyword>
<protein>
    <submittedName>
        <fullName evidence="1">Uncharacterized protein</fullName>
    </submittedName>
</protein>
<dbReference type="InParanoid" id="A0A251U8M0"/>
<dbReference type="AlphaFoldDB" id="A0A251U8M0"/>
<gene>
    <name evidence="1" type="ORF">HannXRQ_Chr08g0236961</name>
</gene>
<dbReference type="Proteomes" id="UP000215914">
    <property type="component" value="Chromosome 8"/>
</dbReference>
<evidence type="ECO:0000313" key="2">
    <source>
        <dbReference type="Proteomes" id="UP000215914"/>
    </source>
</evidence>